<gene>
    <name evidence="1" type="ORF">I6I10_02685</name>
</gene>
<dbReference type="OrthoDB" id="4409326at2"/>
<dbReference type="AlphaFoldDB" id="A0A7T4EGB1"/>
<proteinExistence type="predicted"/>
<dbReference type="RefSeq" id="WP_084037261.1">
    <property type="nucleotide sequence ID" value="NZ_CP066007.1"/>
</dbReference>
<evidence type="ECO:0000313" key="1">
    <source>
        <dbReference type="EMBL" id="QQB46852.1"/>
    </source>
</evidence>
<accession>A0A7T4EGB1</accession>
<dbReference type="GeneID" id="92758782"/>
<evidence type="ECO:0000313" key="2">
    <source>
        <dbReference type="Proteomes" id="UP000596145"/>
    </source>
</evidence>
<evidence type="ECO:0008006" key="3">
    <source>
        <dbReference type="Google" id="ProtNLM"/>
    </source>
</evidence>
<reference evidence="1 2" key="1">
    <citation type="submission" date="2020-12" db="EMBL/GenBank/DDBJ databases">
        <title>FDA dAtabase for Regulatory Grade micrObial Sequences (FDA-ARGOS): Supporting development and validation of Infectious Disease Dx tests.</title>
        <authorList>
            <person name="Sproer C."/>
            <person name="Gronow S."/>
            <person name="Severitt S."/>
            <person name="Schroder I."/>
            <person name="Tallon L."/>
            <person name="Sadzewicz L."/>
            <person name="Zhao X."/>
            <person name="Boylan J."/>
            <person name="Ott S."/>
            <person name="Bowen H."/>
            <person name="Vavikolanu K."/>
            <person name="Mehta A."/>
            <person name="Aluvathingal J."/>
            <person name="Nadendla S."/>
            <person name="Lowell S."/>
            <person name="Myers T."/>
            <person name="Yan Y."/>
            <person name="Sichtig H."/>
        </authorList>
    </citation>
    <scope>NUCLEOTIDE SEQUENCE [LARGE SCALE GENOMIC DNA]</scope>
    <source>
        <strain evidence="1 2">FDAARGOS_1053</strain>
    </source>
</reference>
<protein>
    <recommendedName>
        <fullName evidence="3">Transcriptional regulator, AbiEi antitoxin, Type IV TA system</fullName>
    </recommendedName>
</protein>
<sequence>MNVGEHLLFTRGLNSFQRNAVSAHMQLARGVYVVQGEYQKLSREDKYLLRCAALGIEGRPLIGASAAALWGMPVIVHKREQVHIIGTGRPRAGVCQTRLTRGDLRTTTVCGFEISLTSPALTVIDIARWHGLAEAVRCGDFALATNLTTEDELLYAIHHRAKTNGIKTARTAVRLINNLSESPRESDVKVALFEAGFPAPFQQASIYNTDGAFIGRVDFFYPDRSIALEYDGFGKTHGEFDEPTVLSVNRELTRHRRLESEALTLIRIDNESWKTKLFLRQLDRLWPLRGRFPSDQWFAPGLAWDSE</sequence>
<dbReference type="EMBL" id="CP066007">
    <property type="protein sequence ID" value="QQB46852.1"/>
    <property type="molecule type" value="Genomic_DNA"/>
</dbReference>
<name>A0A7T4EGB1_9CORY</name>
<dbReference type="Proteomes" id="UP000596145">
    <property type="component" value="Chromosome"/>
</dbReference>
<organism evidence="1 2">
    <name type="scientific">Corynebacterium glucuronolyticum</name>
    <dbReference type="NCBI Taxonomy" id="39791"/>
    <lineage>
        <taxon>Bacteria</taxon>
        <taxon>Bacillati</taxon>
        <taxon>Actinomycetota</taxon>
        <taxon>Actinomycetes</taxon>
        <taxon>Mycobacteriales</taxon>
        <taxon>Corynebacteriaceae</taxon>
        <taxon>Corynebacterium</taxon>
    </lineage>
</organism>